<dbReference type="Pfam" id="PF07717">
    <property type="entry name" value="OB_NTP_bind"/>
    <property type="match status" value="1"/>
</dbReference>
<dbReference type="EC" id="3.6.4.13" evidence="1"/>
<dbReference type="SMART" id="SM00847">
    <property type="entry name" value="HA2"/>
    <property type="match status" value="1"/>
</dbReference>
<dbReference type="GO" id="GO:0005730">
    <property type="term" value="C:nucleolus"/>
    <property type="evidence" value="ECO:0007669"/>
    <property type="project" value="TreeGrafter"/>
</dbReference>
<protein>
    <recommendedName>
        <fullName evidence="1">RNA helicase</fullName>
        <ecNumber evidence="1">3.6.4.13</ecNumber>
    </recommendedName>
</protein>
<dbReference type="Gene3D" id="3.40.50.300">
    <property type="entry name" value="P-loop containing nucleotide triphosphate hydrolases"/>
    <property type="match status" value="2"/>
</dbReference>
<reference evidence="9" key="1">
    <citation type="submission" date="2022-01" db="EMBL/GenBank/DDBJ databases">
        <title>Comparative genomics reveals a dynamic genome evolution in the ectomycorrhizal milk-cap (Lactarius) mushrooms.</title>
        <authorList>
            <consortium name="DOE Joint Genome Institute"/>
            <person name="Lebreton A."/>
            <person name="Tang N."/>
            <person name="Kuo A."/>
            <person name="LaButti K."/>
            <person name="Drula E."/>
            <person name="Barry K."/>
            <person name="Clum A."/>
            <person name="Lipzen A."/>
            <person name="Mousain D."/>
            <person name="Ng V."/>
            <person name="Wang R."/>
            <person name="Wang X."/>
            <person name="Dai Y."/>
            <person name="Henrissat B."/>
            <person name="Grigoriev I.V."/>
            <person name="Guerin-Laguette A."/>
            <person name="Yu F."/>
            <person name="Martin F.M."/>
        </authorList>
    </citation>
    <scope>NUCLEOTIDE SEQUENCE</scope>
    <source>
        <strain evidence="9">QP</strain>
    </source>
</reference>
<evidence type="ECO:0000256" key="4">
    <source>
        <dbReference type="ARBA" id="ARBA00022806"/>
    </source>
</evidence>
<dbReference type="InterPro" id="IPR001650">
    <property type="entry name" value="Helicase_C-like"/>
</dbReference>
<dbReference type="GO" id="GO:0005524">
    <property type="term" value="F:ATP binding"/>
    <property type="evidence" value="ECO:0007669"/>
    <property type="project" value="UniProtKB-KW"/>
</dbReference>
<dbReference type="FunFam" id="3.40.50.300:FF:000145">
    <property type="entry name" value="probable ATP-dependent RNA helicase DHX40"/>
    <property type="match status" value="1"/>
</dbReference>
<dbReference type="PROSITE" id="PS51194">
    <property type="entry name" value="HELICASE_CTER"/>
    <property type="match status" value="1"/>
</dbReference>
<evidence type="ECO:0000256" key="2">
    <source>
        <dbReference type="ARBA" id="ARBA00022741"/>
    </source>
</evidence>
<dbReference type="Gene3D" id="1.20.120.1080">
    <property type="match status" value="1"/>
</dbReference>
<evidence type="ECO:0000256" key="5">
    <source>
        <dbReference type="ARBA" id="ARBA00022840"/>
    </source>
</evidence>
<evidence type="ECO:0000313" key="10">
    <source>
        <dbReference type="Proteomes" id="UP001201163"/>
    </source>
</evidence>
<dbReference type="Pfam" id="PF21010">
    <property type="entry name" value="HA2_C"/>
    <property type="match status" value="1"/>
</dbReference>
<comment type="catalytic activity">
    <reaction evidence="6">
        <text>ATP + H2O = ADP + phosphate + H(+)</text>
        <dbReference type="Rhea" id="RHEA:13065"/>
        <dbReference type="ChEBI" id="CHEBI:15377"/>
        <dbReference type="ChEBI" id="CHEBI:15378"/>
        <dbReference type="ChEBI" id="CHEBI:30616"/>
        <dbReference type="ChEBI" id="CHEBI:43474"/>
        <dbReference type="ChEBI" id="CHEBI:456216"/>
        <dbReference type="EC" id="3.6.4.13"/>
    </reaction>
</comment>
<sequence length="536" mass="59904">MLVREMMADPLLTRYDVVIVDEAHERTLRTDVVLAGLKRILPMRNGDGADRKGKGKANPLKVVVMSATLDAEKFSKFFEECRQHPVSIFHTSTSQNDYVDAASRTFFQIHLDRPLGDVLIFLPGQDDIESLESSLRMYADQLPQDVPKVIINSLYASLSNAQQAKVFQPTPPDSRKCVLATNIAETSITIPGVRYVIDTGKQKVKRYLARIAGSGFDTLLPTDITKSSAMQRTGRAGREGHGYCFRLYTEEAFNSMATSTEPEIQRTNLTEALLMLKVIGQDLDRMPFMDRPDQDSIGSALRTLWLLDAIDDSRCLTDFGRSLAMFPLEPQYAATLLTSVKHRCTSEVISLLSLLSSSAPLFPDIISQRDAASEARAKFCHPSGDHWTMLNVFRAYDEICVSEDKSGRKDWCKRNFVNQRALREAGDIRTQLQGVCDRMNIDSNLSCGNEEAPVLKSLLKGLLQQVAFLQPDGSYKQMMGPSMVKIHPSSFLIDKRSPAIIYDKLVCTTNIYARCVSAIYKSFIAEFPKLGGMRVP</sequence>
<dbReference type="CDD" id="cd18791">
    <property type="entry name" value="SF2_C_RHA"/>
    <property type="match status" value="1"/>
</dbReference>
<dbReference type="GO" id="GO:0045943">
    <property type="term" value="P:positive regulation of transcription by RNA polymerase I"/>
    <property type="evidence" value="ECO:0007669"/>
    <property type="project" value="TreeGrafter"/>
</dbReference>
<evidence type="ECO:0000313" key="9">
    <source>
        <dbReference type="EMBL" id="KAH8998716.1"/>
    </source>
</evidence>
<dbReference type="CDD" id="cd17917">
    <property type="entry name" value="DEXHc_RHA-like"/>
    <property type="match status" value="1"/>
</dbReference>
<dbReference type="EMBL" id="JAKELL010000005">
    <property type="protein sequence ID" value="KAH8998716.1"/>
    <property type="molecule type" value="Genomic_DNA"/>
</dbReference>
<dbReference type="SUPFAM" id="SSF52540">
    <property type="entry name" value="P-loop containing nucleoside triphosphate hydrolases"/>
    <property type="match status" value="1"/>
</dbReference>
<evidence type="ECO:0000256" key="3">
    <source>
        <dbReference type="ARBA" id="ARBA00022801"/>
    </source>
</evidence>
<gene>
    <name evidence="9" type="ORF">EDB92DRAFT_1202863</name>
</gene>
<feature type="domain" description="Helicase ATP-binding" evidence="7">
    <location>
        <begin position="1"/>
        <end position="87"/>
    </location>
</feature>
<keyword evidence="10" id="KW-1185">Reference proteome</keyword>
<keyword evidence="5" id="KW-0067">ATP-binding</keyword>
<dbReference type="Pfam" id="PF00271">
    <property type="entry name" value="Helicase_C"/>
    <property type="match status" value="1"/>
</dbReference>
<dbReference type="PANTHER" id="PTHR18934">
    <property type="entry name" value="ATP-DEPENDENT RNA HELICASE"/>
    <property type="match status" value="1"/>
</dbReference>
<keyword evidence="3 9" id="KW-0378">Hydrolase</keyword>
<feature type="domain" description="Helicase C-terminal" evidence="8">
    <location>
        <begin position="105"/>
        <end position="280"/>
    </location>
</feature>
<evidence type="ECO:0000256" key="6">
    <source>
        <dbReference type="ARBA" id="ARBA00047984"/>
    </source>
</evidence>
<comment type="caution">
    <text evidence="9">The sequence shown here is derived from an EMBL/GenBank/DDBJ whole genome shotgun (WGS) entry which is preliminary data.</text>
</comment>
<evidence type="ECO:0000256" key="1">
    <source>
        <dbReference type="ARBA" id="ARBA00012552"/>
    </source>
</evidence>
<dbReference type="SMART" id="SM00490">
    <property type="entry name" value="HELICc"/>
    <property type="match status" value="1"/>
</dbReference>
<accession>A0AAD4QEG9</accession>
<dbReference type="PROSITE" id="PS51192">
    <property type="entry name" value="HELICASE_ATP_BIND_1"/>
    <property type="match status" value="1"/>
</dbReference>
<dbReference type="AlphaFoldDB" id="A0AAD4QEG9"/>
<dbReference type="Pfam" id="PF04408">
    <property type="entry name" value="WHD_HA2"/>
    <property type="match status" value="1"/>
</dbReference>
<dbReference type="GO" id="GO:0003725">
    <property type="term" value="F:double-stranded RNA binding"/>
    <property type="evidence" value="ECO:0007669"/>
    <property type="project" value="TreeGrafter"/>
</dbReference>
<dbReference type="InterPro" id="IPR007502">
    <property type="entry name" value="Helicase-assoc_dom"/>
</dbReference>
<proteinExistence type="predicted"/>
<name>A0AAD4QEG9_9AGAM</name>
<keyword evidence="2" id="KW-0547">Nucleotide-binding</keyword>
<evidence type="ECO:0000259" key="8">
    <source>
        <dbReference type="PROSITE" id="PS51194"/>
    </source>
</evidence>
<keyword evidence="4" id="KW-0347">Helicase</keyword>
<organism evidence="9 10">
    <name type="scientific">Lactarius akahatsu</name>
    <dbReference type="NCBI Taxonomy" id="416441"/>
    <lineage>
        <taxon>Eukaryota</taxon>
        <taxon>Fungi</taxon>
        <taxon>Dikarya</taxon>
        <taxon>Basidiomycota</taxon>
        <taxon>Agaricomycotina</taxon>
        <taxon>Agaricomycetes</taxon>
        <taxon>Russulales</taxon>
        <taxon>Russulaceae</taxon>
        <taxon>Lactarius</taxon>
    </lineage>
</organism>
<dbReference type="GO" id="GO:0016787">
    <property type="term" value="F:hydrolase activity"/>
    <property type="evidence" value="ECO:0007669"/>
    <property type="project" value="UniProtKB-KW"/>
</dbReference>
<dbReference type="GO" id="GO:0003724">
    <property type="term" value="F:RNA helicase activity"/>
    <property type="evidence" value="ECO:0007669"/>
    <property type="project" value="UniProtKB-EC"/>
</dbReference>
<dbReference type="InterPro" id="IPR027417">
    <property type="entry name" value="P-loop_NTPase"/>
</dbReference>
<dbReference type="Proteomes" id="UP001201163">
    <property type="component" value="Unassembled WGS sequence"/>
</dbReference>
<dbReference type="InterPro" id="IPR011709">
    <property type="entry name" value="DEAD-box_helicase_OB_fold"/>
</dbReference>
<dbReference type="InterPro" id="IPR048333">
    <property type="entry name" value="HA2_WH"/>
</dbReference>
<dbReference type="InterPro" id="IPR014001">
    <property type="entry name" value="Helicase_ATP-bd"/>
</dbReference>
<dbReference type="PANTHER" id="PTHR18934:SF118">
    <property type="entry name" value="ATP-DEPENDENT RNA HELICASE DHX33"/>
    <property type="match status" value="1"/>
</dbReference>
<evidence type="ECO:0000259" key="7">
    <source>
        <dbReference type="PROSITE" id="PS51192"/>
    </source>
</evidence>